<accession>A0ACB8YB77</accession>
<sequence length="124" mass="13615">MILPLLFLLTGSIVSADDNGFSFIFNDSQLVGVREIQPNGHVLHTNETQMSGVGHTFYSRPFRFKNSTSGDAFSFSISFCWTAPGQSEDASDQAQIPQEEAAQEDAYEEENGDPLSHKSLLSLP</sequence>
<gene>
    <name evidence="1" type="ORF">L1987_82185</name>
</gene>
<dbReference type="EMBL" id="CM042045">
    <property type="protein sequence ID" value="KAI3682296.1"/>
    <property type="molecule type" value="Genomic_DNA"/>
</dbReference>
<reference evidence="1 2" key="2">
    <citation type="journal article" date="2022" name="Mol. Ecol. Resour.">
        <title>The genomes of chicory, endive, great burdock and yacon provide insights into Asteraceae paleo-polyploidization history and plant inulin production.</title>
        <authorList>
            <person name="Fan W."/>
            <person name="Wang S."/>
            <person name="Wang H."/>
            <person name="Wang A."/>
            <person name="Jiang F."/>
            <person name="Liu H."/>
            <person name="Zhao H."/>
            <person name="Xu D."/>
            <person name="Zhang Y."/>
        </authorList>
    </citation>
    <scope>NUCLEOTIDE SEQUENCE [LARGE SCALE GENOMIC DNA]</scope>
    <source>
        <strain evidence="2">cv. Yunnan</strain>
        <tissue evidence="1">Leaves</tissue>
    </source>
</reference>
<dbReference type="Proteomes" id="UP001056120">
    <property type="component" value="Linkage Group LG28"/>
</dbReference>
<evidence type="ECO:0000313" key="1">
    <source>
        <dbReference type="EMBL" id="KAI3682296.1"/>
    </source>
</evidence>
<proteinExistence type="predicted"/>
<comment type="caution">
    <text evidence="1">The sequence shown here is derived from an EMBL/GenBank/DDBJ whole genome shotgun (WGS) entry which is preliminary data.</text>
</comment>
<organism evidence="1 2">
    <name type="scientific">Smallanthus sonchifolius</name>
    <dbReference type="NCBI Taxonomy" id="185202"/>
    <lineage>
        <taxon>Eukaryota</taxon>
        <taxon>Viridiplantae</taxon>
        <taxon>Streptophyta</taxon>
        <taxon>Embryophyta</taxon>
        <taxon>Tracheophyta</taxon>
        <taxon>Spermatophyta</taxon>
        <taxon>Magnoliopsida</taxon>
        <taxon>eudicotyledons</taxon>
        <taxon>Gunneridae</taxon>
        <taxon>Pentapetalae</taxon>
        <taxon>asterids</taxon>
        <taxon>campanulids</taxon>
        <taxon>Asterales</taxon>
        <taxon>Asteraceae</taxon>
        <taxon>Asteroideae</taxon>
        <taxon>Heliantheae alliance</taxon>
        <taxon>Millerieae</taxon>
        <taxon>Smallanthus</taxon>
    </lineage>
</organism>
<protein>
    <submittedName>
        <fullName evidence="1">Uncharacterized protein</fullName>
    </submittedName>
</protein>
<evidence type="ECO:0000313" key="2">
    <source>
        <dbReference type="Proteomes" id="UP001056120"/>
    </source>
</evidence>
<keyword evidence="2" id="KW-1185">Reference proteome</keyword>
<reference evidence="2" key="1">
    <citation type="journal article" date="2022" name="Mol. Ecol. Resour.">
        <title>The genomes of chicory, endive, great burdock and yacon provide insights into Asteraceae palaeo-polyploidization history and plant inulin production.</title>
        <authorList>
            <person name="Fan W."/>
            <person name="Wang S."/>
            <person name="Wang H."/>
            <person name="Wang A."/>
            <person name="Jiang F."/>
            <person name="Liu H."/>
            <person name="Zhao H."/>
            <person name="Xu D."/>
            <person name="Zhang Y."/>
        </authorList>
    </citation>
    <scope>NUCLEOTIDE SEQUENCE [LARGE SCALE GENOMIC DNA]</scope>
    <source>
        <strain evidence="2">cv. Yunnan</strain>
    </source>
</reference>
<name>A0ACB8YB77_9ASTR</name>